<dbReference type="InterPro" id="IPR000210">
    <property type="entry name" value="BTB/POZ_dom"/>
</dbReference>
<dbReference type="InterPro" id="IPR003131">
    <property type="entry name" value="T1-type_BTB"/>
</dbReference>
<dbReference type="Pfam" id="PF02214">
    <property type="entry name" value="BTB_2"/>
    <property type="match status" value="1"/>
</dbReference>
<feature type="region of interest" description="Disordered" evidence="1">
    <location>
        <begin position="180"/>
        <end position="203"/>
    </location>
</feature>
<dbReference type="PANTHER" id="PTHR14499:SF67">
    <property type="entry name" value="BTB_POZ DOMAIN-CONTAINING PROTEIN TIWAZ"/>
    <property type="match status" value="1"/>
</dbReference>
<dbReference type="Pfam" id="PF20871">
    <property type="entry name" value="KCTD1-15_CTD"/>
    <property type="match status" value="1"/>
</dbReference>
<dbReference type="OrthoDB" id="2414723at2759"/>
<dbReference type="SMART" id="SM00225">
    <property type="entry name" value="BTB"/>
    <property type="match status" value="1"/>
</dbReference>
<dbReference type="EMBL" id="OB660093">
    <property type="protein sequence ID" value="CAD7222693.1"/>
    <property type="molecule type" value="Genomic_DNA"/>
</dbReference>
<dbReference type="InterPro" id="IPR011333">
    <property type="entry name" value="SKP1/BTB/POZ_sf"/>
</dbReference>
<proteinExistence type="predicted"/>
<accession>A0A7R8W0Z7</accession>
<gene>
    <name evidence="2" type="ORF">CTOB1V02_LOCUS694</name>
</gene>
<reference evidence="2" key="1">
    <citation type="submission" date="2020-11" db="EMBL/GenBank/DDBJ databases">
        <authorList>
            <person name="Tran Van P."/>
        </authorList>
    </citation>
    <scope>NUCLEOTIDE SEQUENCE</scope>
</reference>
<dbReference type="Gene3D" id="3.30.710.10">
    <property type="entry name" value="Potassium Channel Kv1.1, Chain A"/>
    <property type="match status" value="1"/>
</dbReference>
<evidence type="ECO:0000256" key="1">
    <source>
        <dbReference type="SAM" id="MobiDB-lite"/>
    </source>
</evidence>
<feature type="region of interest" description="Disordered" evidence="1">
    <location>
        <begin position="31"/>
        <end position="52"/>
    </location>
</feature>
<dbReference type="InterPro" id="IPR048595">
    <property type="entry name" value="KCTD1-15-like_C"/>
</dbReference>
<name>A0A7R8W0Z7_9CRUS</name>
<protein>
    <submittedName>
        <fullName evidence="2">Uncharacterized protein</fullName>
    </submittedName>
</protein>
<dbReference type="PANTHER" id="PTHR14499">
    <property type="entry name" value="POTASSIUM CHANNEL TETRAMERIZATION DOMAIN-CONTAINING"/>
    <property type="match status" value="1"/>
</dbReference>
<dbReference type="SUPFAM" id="SSF54695">
    <property type="entry name" value="POZ domain"/>
    <property type="match status" value="1"/>
</dbReference>
<dbReference type="CDD" id="cd18361">
    <property type="entry name" value="BTB_POZ_KCTD1-like"/>
    <property type="match status" value="1"/>
</dbReference>
<sequence>MNFDIKPNIRLLPTTTPSNFGVTVTPVGNAAKARPSAGSSPVLYNGTPPNSPRVLPNAKPPSGIPTVAAASKYTAPVHIDVGGTIYTSSLETLTKNPESRLAKMFNGTIPIVLDSLKQHYFIDRDGPMFRHILNFLRKSKLCLPEGFQEIDMLLEEANFYEISAMVKQLETYKNLHLSSQSQQLTSTRRSEPESSSSQKSSSCKTNDLAKSLLCSPGDDLDCLALNICPDLGERVMLSGERSIIDEAFPEVSEALLDIRQNVAWNADPRNVVRFPLNGYCKITSVEAIKRLLKVGYQILASTGGGVEGQQFSEYLFCRKQKPC</sequence>
<evidence type="ECO:0000313" key="2">
    <source>
        <dbReference type="EMBL" id="CAD7222693.1"/>
    </source>
</evidence>
<dbReference type="AlphaFoldDB" id="A0A7R8W0Z7"/>
<dbReference type="GO" id="GO:0051260">
    <property type="term" value="P:protein homooligomerization"/>
    <property type="evidence" value="ECO:0007669"/>
    <property type="project" value="InterPro"/>
</dbReference>
<feature type="compositionally biased region" description="Low complexity" evidence="1">
    <location>
        <begin position="180"/>
        <end position="202"/>
    </location>
</feature>
<organism evidence="2">
    <name type="scientific">Cyprideis torosa</name>
    <dbReference type="NCBI Taxonomy" id="163714"/>
    <lineage>
        <taxon>Eukaryota</taxon>
        <taxon>Metazoa</taxon>
        <taxon>Ecdysozoa</taxon>
        <taxon>Arthropoda</taxon>
        <taxon>Crustacea</taxon>
        <taxon>Oligostraca</taxon>
        <taxon>Ostracoda</taxon>
        <taxon>Podocopa</taxon>
        <taxon>Podocopida</taxon>
        <taxon>Cytherocopina</taxon>
        <taxon>Cytheroidea</taxon>
        <taxon>Cytherideidae</taxon>
        <taxon>Cyprideis</taxon>
    </lineage>
</organism>